<sequence length="92" mass="10854">MEILANLPYIIITRSIENNIQFQREEEHEITLSSQRVCTSFDSFLLDEVLDISYRFFSKDMGFLYLHTTKGMHAYAVKISPQPFIEKFKSIK</sequence>
<dbReference type="RefSeq" id="WP_207977843.1">
    <property type="nucleotide sequence ID" value="NZ_JAGDEL010000006.1"/>
</dbReference>
<dbReference type="EMBL" id="JAGDEL010000006">
    <property type="protein sequence ID" value="MBO1512139.1"/>
    <property type="molecule type" value="Genomic_DNA"/>
</dbReference>
<organism evidence="1 2">
    <name type="scientific">Metabacillus bambusae</name>
    <dbReference type="NCBI Taxonomy" id="2795218"/>
    <lineage>
        <taxon>Bacteria</taxon>
        <taxon>Bacillati</taxon>
        <taxon>Bacillota</taxon>
        <taxon>Bacilli</taxon>
        <taxon>Bacillales</taxon>
        <taxon>Bacillaceae</taxon>
        <taxon>Metabacillus</taxon>
    </lineage>
</organism>
<keyword evidence="2" id="KW-1185">Reference proteome</keyword>
<proteinExistence type="predicted"/>
<reference evidence="1 2" key="1">
    <citation type="submission" date="2021-03" db="EMBL/GenBank/DDBJ databases">
        <title>Whole genome sequence of Metabacillus bambusae BG109.</title>
        <authorList>
            <person name="Jeong J.W."/>
        </authorList>
    </citation>
    <scope>NUCLEOTIDE SEQUENCE [LARGE SCALE GENOMIC DNA]</scope>
    <source>
        <strain evidence="1 2">BG109</strain>
    </source>
</reference>
<comment type="caution">
    <text evidence="1">The sequence shown here is derived from an EMBL/GenBank/DDBJ whole genome shotgun (WGS) entry which is preliminary data.</text>
</comment>
<accession>A0ABS3N214</accession>
<evidence type="ECO:0000313" key="2">
    <source>
        <dbReference type="Proteomes" id="UP000663981"/>
    </source>
</evidence>
<name>A0ABS3N214_9BACI</name>
<evidence type="ECO:0000313" key="1">
    <source>
        <dbReference type="EMBL" id="MBO1512139.1"/>
    </source>
</evidence>
<protein>
    <submittedName>
        <fullName evidence="1">Uncharacterized protein</fullName>
    </submittedName>
</protein>
<dbReference type="Proteomes" id="UP000663981">
    <property type="component" value="Unassembled WGS sequence"/>
</dbReference>
<gene>
    <name evidence="1" type="ORF">I7822_10730</name>
</gene>